<dbReference type="Proteomes" id="UP000002358">
    <property type="component" value="Chromosome 1"/>
</dbReference>
<evidence type="ECO:0000256" key="3">
    <source>
        <dbReference type="ARBA" id="ARBA00022670"/>
    </source>
</evidence>
<dbReference type="CDD" id="cd00190">
    <property type="entry name" value="Tryp_SPc"/>
    <property type="match status" value="1"/>
</dbReference>
<accession>A0A7M7QMK6</accession>
<dbReference type="InParanoid" id="A0A7M7QMK6"/>
<dbReference type="GeneID" id="103315866"/>
<dbReference type="InterPro" id="IPR009003">
    <property type="entry name" value="Peptidase_S1_PA"/>
</dbReference>
<dbReference type="EnsemblMetazoa" id="XM_032596174">
    <property type="protein sequence ID" value="XP_032452065"/>
    <property type="gene ID" value="LOC103315866"/>
</dbReference>
<comment type="similarity">
    <text evidence="2">Belongs to the peptidase S1 family.</text>
</comment>
<reference evidence="8" key="1">
    <citation type="submission" date="2021-01" db="UniProtKB">
        <authorList>
            <consortium name="EnsemblMetazoa"/>
        </authorList>
    </citation>
    <scope>IDENTIFICATION</scope>
</reference>
<comment type="subcellular location">
    <subcellularLocation>
        <location evidence="1">Secreted</location>
        <location evidence="1">Extracellular space</location>
    </subcellularLocation>
</comment>
<evidence type="ECO:0000256" key="1">
    <source>
        <dbReference type="ARBA" id="ARBA00004239"/>
    </source>
</evidence>
<dbReference type="InterPro" id="IPR033116">
    <property type="entry name" value="TRYPSIN_SER"/>
</dbReference>
<evidence type="ECO:0000313" key="8">
    <source>
        <dbReference type="EnsemblMetazoa" id="XP_032452065"/>
    </source>
</evidence>
<proteinExistence type="inferred from homology"/>
<organism evidence="8 9">
    <name type="scientific">Nasonia vitripennis</name>
    <name type="common">Parasitic wasp</name>
    <dbReference type="NCBI Taxonomy" id="7425"/>
    <lineage>
        <taxon>Eukaryota</taxon>
        <taxon>Metazoa</taxon>
        <taxon>Ecdysozoa</taxon>
        <taxon>Arthropoda</taxon>
        <taxon>Hexapoda</taxon>
        <taxon>Insecta</taxon>
        <taxon>Pterygota</taxon>
        <taxon>Neoptera</taxon>
        <taxon>Endopterygota</taxon>
        <taxon>Hymenoptera</taxon>
        <taxon>Apocrita</taxon>
        <taxon>Proctotrupomorpha</taxon>
        <taxon>Chalcidoidea</taxon>
        <taxon>Pteromalidae</taxon>
        <taxon>Pteromalinae</taxon>
        <taxon>Nasonia</taxon>
    </lineage>
</organism>
<sequence>MSVITRDYLKPPTLLHFQLSHLISFTFGQERITNGQTASEGEFPYQALIYDYFTYCGGSIIHKRWILTVAHCEYKNNAAISVFVGTNKNLGIGGVCYERANMVLNDIALIRVATDIQFNERVKPVSLPLDNINKYENTFATVSGWGKLRPNTNLKTYLPRNLQHITVQVLEQQNCRRSWPNLVEHHLCTSIPDGKATCEGDSGSPLVVGNTQIGIVSYADAECGLVRPVVYTRVSGFLPWIRKQLYLFGVSL</sequence>
<dbReference type="KEGG" id="nvi:103315866"/>
<evidence type="ECO:0000259" key="7">
    <source>
        <dbReference type="PROSITE" id="PS50240"/>
    </source>
</evidence>
<protein>
    <recommendedName>
        <fullName evidence="7">Peptidase S1 domain-containing protein</fullName>
    </recommendedName>
</protein>
<dbReference type="RefSeq" id="XP_032452065.1">
    <property type="nucleotide sequence ID" value="XM_032596174.1"/>
</dbReference>
<evidence type="ECO:0000256" key="5">
    <source>
        <dbReference type="ARBA" id="ARBA00022825"/>
    </source>
</evidence>
<dbReference type="OrthoDB" id="10051896at2759"/>
<dbReference type="EnsemblMetazoa" id="XM_032596173">
    <property type="protein sequence ID" value="XP_032452064"/>
    <property type="gene ID" value="LOC103315866"/>
</dbReference>
<dbReference type="GO" id="GO:0006508">
    <property type="term" value="P:proteolysis"/>
    <property type="evidence" value="ECO:0007669"/>
    <property type="project" value="UniProtKB-KW"/>
</dbReference>
<dbReference type="PROSITE" id="PS00135">
    <property type="entry name" value="TRYPSIN_SER"/>
    <property type="match status" value="1"/>
</dbReference>
<dbReference type="Pfam" id="PF00089">
    <property type="entry name" value="Trypsin"/>
    <property type="match status" value="1"/>
</dbReference>
<dbReference type="SMR" id="A0A7M7QMK6"/>
<dbReference type="PANTHER" id="PTHR24276:SF91">
    <property type="entry name" value="AT26814P-RELATED"/>
    <property type="match status" value="1"/>
</dbReference>
<dbReference type="GO" id="GO:0005576">
    <property type="term" value="C:extracellular region"/>
    <property type="evidence" value="ECO:0007669"/>
    <property type="project" value="UniProtKB-SubCell"/>
</dbReference>
<dbReference type="SMART" id="SM00020">
    <property type="entry name" value="Tryp_SPc"/>
    <property type="match status" value="1"/>
</dbReference>
<feature type="domain" description="Peptidase S1" evidence="7">
    <location>
        <begin position="32"/>
        <end position="246"/>
    </location>
</feature>
<dbReference type="PRINTS" id="PR00722">
    <property type="entry name" value="CHYMOTRYPSIN"/>
</dbReference>
<dbReference type="GO" id="GO:0004252">
    <property type="term" value="F:serine-type endopeptidase activity"/>
    <property type="evidence" value="ECO:0007669"/>
    <property type="project" value="InterPro"/>
</dbReference>
<dbReference type="InterPro" id="IPR050430">
    <property type="entry name" value="Peptidase_S1"/>
</dbReference>
<dbReference type="FunCoup" id="A0A7M7QMK6">
    <property type="interactions" value="1"/>
</dbReference>
<evidence type="ECO:0000313" key="9">
    <source>
        <dbReference type="Proteomes" id="UP000002358"/>
    </source>
</evidence>
<dbReference type="FunFam" id="2.40.10.10:FF:000036">
    <property type="entry name" value="Trypsin beta"/>
    <property type="match status" value="1"/>
</dbReference>
<dbReference type="InterPro" id="IPR001314">
    <property type="entry name" value="Peptidase_S1A"/>
</dbReference>
<name>A0A7M7QMK6_NASVI</name>
<dbReference type="PANTHER" id="PTHR24276">
    <property type="entry name" value="POLYSERASE-RELATED"/>
    <property type="match status" value="1"/>
</dbReference>
<keyword evidence="4" id="KW-0378">Hydrolase</keyword>
<dbReference type="InterPro" id="IPR043504">
    <property type="entry name" value="Peptidase_S1_PA_chymotrypsin"/>
</dbReference>
<keyword evidence="3" id="KW-0645">Protease</keyword>
<dbReference type="SUPFAM" id="SSF50494">
    <property type="entry name" value="Trypsin-like serine proteases"/>
    <property type="match status" value="1"/>
</dbReference>
<dbReference type="AlphaFoldDB" id="A0A7M7QMK6"/>
<keyword evidence="5" id="KW-0720">Serine protease</keyword>
<evidence type="ECO:0000256" key="6">
    <source>
        <dbReference type="ARBA" id="ARBA00023157"/>
    </source>
</evidence>
<keyword evidence="6" id="KW-1015">Disulfide bond</keyword>
<dbReference type="RefSeq" id="XP_032452064.1">
    <property type="nucleotide sequence ID" value="XM_032596173.1"/>
</dbReference>
<keyword evidence="9" id="KW-1185">Reference proteome</keyword>
<dbReference type="InterPro" id="IPR001254">
    <property type="entry name" value="Trypsin_dom"/>
</dbReference>
<evidence type="ECO:0000256" key="2">
    <source>
        <dbReference type="ARBA" id="ARBA00007664"/>
    </source>
</evidence>
<dbReference type="Gene3D" id="2.40.10.10">
    <property type="entry name" value="Trypsin-like serine proteases"/>
    <property type="match status" value="2"/>
</dbReference>
<evidence type="ECO:0000256" key="4">
    <source>
        <dbReference type="ARBA" id="ARBA00022801"/>
    </source>
</evidence>
<dbReference type="PROSITE" id="PS50240">
    <property type="entry name" value="TRYPSIN_DOM"/>
    <property type="match status" value="1"/>
</dbReference>